<dbReference type="AlphaFoldDB" id="A0A0E9XSA0"/>
<organism evidence="1">
    <name type="scientific">Anguilla anguilla</name>
    <name type="common">European freshwater eel</name>
    <name type="synonym">Muraena anguilla</name>
    <dbReference type="NCBI Taxonomy" id="7936"/>
    <lineage>
        <taxon>Eukaryota</taxon>
        <taxon>Metazoa</taxon>
        <taxon>Chordata</taxon>
        <taxon>Craniata</taxon>
        <taxon>Vertebrata</taxon>
        <taxon>Euteleostomi</taxon>
        <taxon>Actinopterygii</taxon>
        <taxon>Neopterygii</taxon>
        <taxon>Teleostei</taxon>
        <taxon>Anguilliformes</taxon>
        <taxon>Anguillidae</taxon>
        <taxon>Anguilla</taxon>
    </lineage>
</organism>
<sequence>MLGCHLFYFGNTIVCPTSHSWPLHLWIQGRCL</sequence>
<dbReference type="EMBL" id="GBXM01003058">
    <property type="protein sequence ID" value="JAI05520.1"/>
    <property type="molecule type" value="Transcribed_RNA"/>
</dbReference>
<evidence type="ECO:0000313" key="1">
    <source>
        <dbReference type="EMBL" id="JAI05520.1"/>
    </source>
</evidence>
<reference evidence="1" key="1">
    <citation type="submission" date="2014-11" db="EMBL/GenBank/DDBJ databases">
        <authorList>
            <person name="Amaro Gonzalez C."/>
        </authorList>
    </citation>
    <scope>NUCLEOTIDE SEQUENCE</scope>
</reference>
<protein>
    <submittedName>
        <fullName evidence="1">Uncharacterized protein</fullName>
    </submittedName>
</protein>
<reference evidence="1" key="2">
    <citation type="journal article" date="2015" name="Fish Shellfish Immunol.">
        <title>Early steps in the European eel (Anguilla anguilla)-Vibrio vulnificus interaction in the gills: Role of the RtxA13 toxin.</title>
        <authorList>
            <person name="Callol A."/>
            <person name="Pajuelo D."/>
            <person name="Ebbesson L."/>
            <person name="Teles M."/>
            <person name="MacKenzie S."/>
            <person name="Amaro C."/>
        </authorList>
    </citation>
    <scope>NUCLEOTIDE SEQUENCE</scope>
</reference>
<accession>A0A0E9XSA0</accession>
<proteinExistence type="predicted"/>
<name>A0A0E9XSA0_ANGAN</name>